<feature type="signal peptide" evidence="2">
    <location>
        <begin position="1"/>
        <end position="18"/>
    </location>
</feature>
<dbReference type="RefSeq" id="WP_269659856.1">
    <property type="nucleotide sequence ID" value="NZ_CP114413.1"/>
</dbReference>
<gene>
    <name evidence="3" type="ORF">STRCI_003469</name>
</gene>
<dbReference type="SUPFAM" id="SSF89392">
    <property type="entry name" value="Prokaryotic lipoproteins and lipoprotein localization factors"/>
    <property type="match status" value="1"/>
</dbReference>
<accession>A0ABY7KFA8</accession>
<feature type="region of interest" description="Disordered" evidence="1">
    <location>
        <begin position="24"/>
        <end position="59"/>
    </location>
</feature>
<keyword evidence="2" id="KW-0732">Signal</keyword>
<feature type="region of interest" description="Disordered" evidence="1">
    <location>
        <begin position="234"/>
        <end position="256"/>
    </location>
</feature>
<evidence type="ECO:0000313" key="4">
    <source>
        <dbReference type="Proteomes" id="UP001164439"/>
    </source>
</evidence>
<dbReference type="InterPro" id="IPR029046">
    <property type="entry name" value="LolA/LolB/LppX"/>
</dbReference>
<dbReference type="Gene3D" id="2.50.20.20">
    <property type="match status" value="1"/>
</dbReference>
<dbReference type="PROSITE" id="PS51257">
    <property type="entry name" value="PROKAR_LIPOPROTEIN"/>
    <property type="match status" value="1"/>
</dbReference>
<evidence type="ECO:0000256" key="1">
    <source>
        <dbReference type="SAM" id="MobiDB-lite"/>
    </source>
</evidence>
<evidence type="ECO:0000256" key="2">
    <source>
        <dbReference type="SAM" id="SignalP"/>
    </source>
</evidence>
<feature type="chain" id="PRO_5046880508" description="Lipoprotein" evidence="2">
    <location>
        <begin position="19"/>
        <end position="266"/>
    </location>
</feature>
<reference evidence="3" key="1">
    <citation type="submission" date="2022-12" db="EMBL/GenBank/DDBJ databases">
        <authorList>
            <person name="Ruckert C."/>
            <person name="Busche T."/>
            <person name="Kalinowski J."/>
            <person name="Wittmann C."/>
        </authorList>
    </citation>
    <scope>NUCLEOTIDE SEQUENCE</scope>
    <source>
        <strain evidence="3">DSM 40467</strain>
    </source>
</reference>
<organism evidence="3 4">
    <name type="scientific">Streptomyces cinnabarinus</name>
    <dbReference type="NCBI Taxonomy" id="67287"/>
    <lineage>
        <taxon>Bacteria</taxon>
        <taxon>Bacillati</taxon>
        <taxon>Actinomycetota</taxon>
        <taxon>Actinomycetes</taxon>
        <taxon>Kitasatosporales</taxon>
        <taxon>Streptomycetaceae</taxon>
        <taxon>Streptomyces</taxon>
    </lineage>
</organism>
<dbReference type="Proteomes" id="UP001164439">
    <property type="component" value="Chromosome"/>
</dbReference>
<feature type="compositionally biased region" description="Basic and acidic residues" evidence="1">
    <location>
        <begin position="24"/>
        <end position="36"/>
    </location>
</feature>
<evidence type="ECO:0008006" key="5">
    <source>
        <dbReference type="Google" id="ProtNLM"/>
    </source>
</evidence>
<keyword evidence="4" id="KW-1185">Reference proteome</keyword>
<dbReference type="EMBL" id="CP114413">
    <property type="protein sequence ID" value="WAZ22233.1"/>
    <property type="molecule type" value="Genomic_DNA"/>
</dbReference>
<protein>
    <recommendedName>
        <fullName evidence="5">Lipoprotein</fullName>
    </recommendedName>
</protein>
<proteinExistence type="predicted"/>
<sequence>MRRTAFAALCLTAVASLAVTGCQGEDKAEGKAKDKPGAGQSDRSAPADKPKEPFAGLTGGEIADRAVKATFDADSFRMKGDIPDEESGGTITMDMALDRKGDCAGNMSIGGEGRADLIKTGDTLYMKYDEDFLRAQSEGAPEAEVDATVTLLAGKWTKMSAKGSDAKAFADFCDMDTVLGGATDAESDATRGKTTTVDGTPAITLYEKDGKESFTLYVATEGEPYVLRLVSTTPSDEGSLTFSDYDEPVPADKPTGEILDLDALGA</sequence>
<evidence type="ECO:0000313" key="3">
    <source>
        <dbReference type="EMBL" id="WAZ22233.1"/>
    </source>
</evidence>
<name>A0ABY7KFA8_9ACTN</name>